<proteinExistence type="predicted"/>
<reference evidence="1" key="1">
    <citation type="submission" date="2021-01" db="EMBL/GenBank/DDBJ databases">
        <authorList>
            <person name="Kaushik A."/>
        </authorList>
    </citation>
    <scope>NUCLEOTIDE SEQUENCE</scope>
    <source>
        <strain evidence="1">AG1-1C</strain>
    </source>
</reference>
<dbReference type="SUPFAM" id="SSF52047">
    <property type="entry name" value="RNI-like"/>
    <property type="match status" value="1"/>
</dbReference>
<dbReference type="Proteomes" id="UP000663846">
    <property type="component" value="Unassembled WGS sequence"/>
</dbReference>
<gene>
    <name evidence="1" type="ORF">RDB_LOCUS135310</name>
</gene>
<protein>
    <recommendedName>
        <fullName evidence="3">F-box domain-containing protein</fullName>
    </recommendedName>
</protein>
<name>A0A8H3GCU2_9AGAM</name>
<dbReference type="EMBL" id="CAJMWS010000438">
    <property type="protein sequence ID" value="CAE6444256.1"/>
    <property type="molecule type" value="Genomic_DNA"/>
</dbReference>
<evidence type="ECO:0008006" key="3">
    <source>
        <dbReference type="Google" id="ProtNLM"/>
    </source>
</evidence>
<accession>A0A8H3GCU2</accession>
<organism evidence="1 2">
    <name type="scientific">Rhizoctonia solani</name>
    <dbReference type="NCBI Taxonomy" id="456999"/>
    <lineage>
        <taxon>Eukaryota</taxon>
        <taxon>Fungi</taxon>
        <taxon>Dikarya</taxon>
        <taxon>Basidiomycota</taxon>
        <taxon>Agaricomycotina</taxon>
        <taxon>Agaricomycetes</taxon>
        <taxon>Cantharellales</taxon>
        <taxon>Ceratobasidiaceae</taxon>
        <taxon>Rhizoctonia</taxon>
    </lineage>
</organism>
<comment type="caution">
    <text evidence="1">The sequence shown here is derived from an EMBL/GenBank/DDBJ whole genome shotgun (WGS) entry which is preliminary data.</text>
</comment>
<dbReference type="Gene3D" id="3.80.10.10">
    <property type="entry name" value="Ribonuclease Inhibitor"/>
    <property type="match status" value="1"/>
</dbReference>
<dbReference type="AlphaFoldDB" id="A0A8H3GCU2"/>
<dbReference type="Gene3D" id="1.20.1280.50">
    <property type="match status" value="1"/>
</dbReference>
<evidence type="ECO:0000313" key="1">
    <source>
        <dbReference type="EMBL" id="CAE6444256.1"/>
    </source>
</evidence>
<dbReference type="InterPro" id="IPR032675">
    <property type="entry name" value="LRR_dom_sf"/>
</dbReference>
<evidence type="ECO:0000313" key="2">
    <source>
        <dbReference type="Proteomes" id="UP000663846"/>
    </source>
</evidence>
<sequence length="542" mass="62291">MPEYLDLLPSHALQLWTDAQRTLDYAIQRYLESTMALQSSIRSSSHYDDSICVRNTLTESWLDGPPVPDKHAKLAQAQMYLNRMRNSLQSVNTLPLEVLFRVFRFAAFRTFHSQYNTPIPFSYQRDDHQDLVILTHVCSDWRTALLNNPSFWSRFSIDPQRLFESESERAQVYSIRARGSPQALYINESIDEPLFPINHPNLTNQIIVPRLDTLTQLSLLNFTDTRLVRQTILFWLKSGNPGALRTLIIQMHSNMTWPKPIYTGGYALAQRAESMLSPIRTLSLRGMRFAWDSAIYQNLVVLRIGNLRSEGSPTIHQILGILSGCPLLHTLRLYGMMIHPSYSTSPQAVYLTQLENLDLAALSSESVGQLLPNIFPQSKDLSLRFALPSWGAEGFTVIYPFLARTNITRLFIQKCDEPELDFVIGRCLSALPNLHTLILDLSMQPGDACLSGFNYLDESTGRYMPQCPRLHTLYVVTGSVSVQVVQQLVETHPLMRRLRFSACYIEPFEDELRYWLKPFVDDVRFNLRLDMAALFDWYHLMN</sequence>